<dbReference type="Gene3D" id="3.30.428.10">
    <property type="entry name" value="HIT-like"/>
    <property type="match status" value="1"/>
</dbReference>
<dbReference type="GO" id="GO:0016787">
    <property type="term" value="F:hydrolase activity"/>
    <property type="evidence" value="ECO:0007669"/>
    <property type="project" value="UniProtKB-KW"/>
</dbReference>
<dbReference type="PROSITE" id="PS51084">
    <property type="entry name" value="HIT_2"/>
    <property type="match status" value="1"/>
</dbReference>
<dbReference type="SUPFAM" id="SSF54197">
    <property type="entry name" value="HIT-like"/>
    <property type="match status" value="1"/>
</dbReference>
<dbReference type="AlphaFoldDB" id="A0A0A1GU84"/>
<dbReference type="KEGG" id="lho:LOOC260_112950"/>
<protein>
    <submittedName>
        <fullName evidence="5">HIT family hydrolase</fullName>
    </submittedName>
</protein>
<dbReference type="InterPro" id="IPR052908">
    <property type="entry name" value="AP-4-A_phosphorylase"/>
</dbReference>
<name>A0A0A1GU84_9LACO</name>
<evidence type="ECO:0000313" key="5">
    <source>
        <dbReference type="EMBL" id="BAP85832.1"/>
    </source>
</evidence>
<keyword evidence="5" id="KW-0378">Hydrolase</keyword>
<dbReference type="PRINTS" id="PR00332">
    <property type="entry name" value="HISTRIAD"/>
</dbReference>
<organism evidence="5 6">
    <name type="scientific">Paucilactobacillus hokkaidonensis JCM 18461</name>
    <dbReference type="NCBI Taxonomy" id="1291742"/>
    <lineage>
        <taxon>Bacteria</taxon>
        <taxon>Bacillati</taxon>
        <taxon>Bacillota</taxon>
        <taxon>Bacilli</taxon>
        <taxon>Lactobacillales</taxon>
        <taxon>Lactobacillaceae</taxon>
        <taxon>Paucilactobacillus</taxon>
    </lineage>
</organism>
<accession>A0A0A1GU84</accession>
<dbReference type="InterPro" id="IPR011146">
    <property type="entry name" value="HIT-like"/>
</dbReference>
<feature type="domain" description="HIT" evidence="4">
    <location>
        <begin position="1"/>
        <end position="109"/>
    </location>
</feature>
<sequence length="121" mass="13730">MNNECVFCQKTSRDFLLENDLSAAFFDFAPVSRGHTLIIPKRHVEEVWQLQTAELKAMWELIEQTKQYLDAEYYPDGYNIGVNAGTAAGQSVMHCHVHLIPRYVGKSPRVPGVENLIPPAR</sequence>
<dbReference type="RefSeq" id="WP_041093736.1">
    <property type="nucleotide sequence ID" value="NZ_AP014680.1"/>
</dbReference>
<feature type="active site" description="Tele-AMP-histidine intermediate" evidence="1">
    <location>
        <position position="96"/>
    </location>
</feature>
<dbReference type="Pfam" id="PF01230">
    <property type="entry name" value="HIT"/>
    <property type="match status" value="1"/>
</dbReference>
<dbReference type="InterPro" id="IPR001310">
    <property type="entry name" value="Histidine_triad_HIT"/>
</dbReference>
<proteinExistence type="predicted"/>
<feature type="short sequence motif" description="Histidine triad motif" evidence="2 3">
    <location>
        <begin position="94"/>
        <end position="98"/>
    </location>
</feature>
<reference evidence="5 6" key="1">
    <citation type="submission" date="2014-11" db="EMBL/GenBank/DDBJ databases">
        <title>Complete genome sequence and analysis of Lactobacillus hokkaidonensis LOOC260T.</title>
        <authorList>
            <person name="Tanizawa Y."/>
            <person name="Tohno M."/>
            <person name="Kaminuma E."/>
            <person name="Nakamura Y."/>
            <person name="Arita M."/>
        </authorList>
    </citation>
    <scope>NUCLEOTIDE SEQUENCE [LARGE SCALE GENOMIC DNA]</scope>
    <source>
        <strain evidence="5 6">LOOC260</strain>
    </source>
</reference>
<dbReference type="PANTHER" id="PTHR42997:SF1">
    <property type="entry name" value="AP-4-A PHOSPHORYLASE"/>
    <property type="match status" value="1"/>
</dbReference>
<evidence type="ECO:0000256" key="2">
    <source>
        <dbReference type="PIRSR" id="PIRSR601310-3"/>
    </source>
</evidence>
<evidence type="ECO:0000313" key="6">
    <source>
        <dbReference type="Proteomes" id="UP000031620"/>
    </source>
</evidence>
<dbReference type="InterPro" id="IPR036265">
    <property type="entry name" value="HIT-like_sf"/>
</dbReference>
<dbReference type="STRING" id="1291742.LOOC260_112950"/>
<dbReference type="Proteomes" id="UP000031620">
    <property type="component" value="Chromosome"/>
</dbReference>
<evidence type="ECO:0000256" key="3">
    <source>
        <dbReference type="PROSITE-ProRule" id="PRU00464"/>
    </source>
</evidence>
<evidence type="ECO:0000259" key="4">
    <source>
        <dbReference type="PROSITE" id="PS51084"/>
    </source>
</evidence>
<dbReference type="EMBL" id="AP014680">
    <property type="protein sequence ID" value="BAP85832.1"/>
    <property type="molecule type" value="Genomic_DNA"/>
</dbReference>
<evidence type="ECO:0000256" key="1">
    <source>
        <dbReference type="PIRSR" id="PIRSR601310-1"/>
    </source>
</evidence>
<dbReference type="PANTHER" id="PTHR42997">
    <property type="entry name" value="HIT FAMILY HYDROLASE"/>
    <property type="match status" value="1"/>
</dbReference>
<dbReference type="HOGENOM" id="CLU_056776_5_1_9"/>
<gene>
    <name evidence="5" type="ORF">LOOC260_112950</name>
</gene>